<accession>A0A1J4J5G4</accession>
<protein>
    <recommendedName>
        <fullName evidence="9">DnaK protein</fullName>
    </recommendedName>
</protein>
<dbReference type="VEuPathDB" id="TrichDB:TRFO_40966"/>
<keyword evidence="8" id="KW-1185">Reference proteome</keyword>
<organism evidence="7 8">
    <name type="scientific">Tritrichomonas foetus</name>
    <dbReference type="NCBI Taxonomy" id="1144522"/>
    <lineage>
        <taxon>Eukaryota</taxon>
        <taxon>Metamonada</taxon>
        <taxon>Parabasalia</taxon>
        <taxon>Tritrichomonadida</taxon>
        <taxon>Tritrichomonadidae</taxon>
        <taxon>Tritrichomonas</taxon>
    </lineage>
</organism>
<evidence type="ECO:0000256" key="1">
    <source>
        <dbReference type="ARBA" id="ARBA00004319"/>
    </source>
</evidence>
<dbReference type="PANTHER" id="PTHR45639">
    <property type="entry name" value="HSC70CB, ISOFORM G-RELATED"/>
    <property type="match status" value="1"/>
</dbReference>
<dbReference type="PROSITE" id="PS01036">
    <property type="entry name" value="HSP70_3"/>
    <property type="match status" value="1"/>
</dbReference>
<dbReference type="PANTHER" id="PTHR45639:SF3">
    <property type="entry name" value="HYPOXIA UP-REGULATED PROTEIN 1"/>
    <property type="match status" value="1"/>
</dbReference>
<dbReference type="RefSeq" id="XP_068345846.1">
    <property type="nucleotide sequence ID" value="XM_068513507.1"/>
</dbReference>
<name>A0A1J4J5G4_9EUKA</name>
<dbReference type="GO" id="GO:0030968">
    <property type="term" value="P:endoplasmic reticulum unfolded protein response"/>
    <property type="evidence" value="ECO:0007669"/>
    <property type="project" value="TreeGrafter"/>
</dbReference>
<dbReference type="GO" id="GO:0005788">
    <property type="term" value="C:endoplasmic reticulum lumen"/>
    <property type="evidence" value="ECO:0007669"/>
    <property type="project" value="UniProtKB-SubCell"/>
</dbReference>
<dbReference type="AlphaFoldDB" id="A0A1J4J5G4"/>
<dbReference type="Pfam" id="PF00012">
    <property type="entry name" value="HSP70"/>
    <property type="match status" value="1"/>
</dbReference>
<dbReference type="InterPro" id="IPR018181">
    <property type="entry name" value="Heat_shock_70_CS"/>
</dbReference>
<dbReference type="OrthoDB" id="434160at2759"/>
<evidence type="ECO:0000256" key="6">
    <source>
        <dbReference type="SAM" id="Coils"/>
    </source>
</evidence>
<reference evidence="7" key="1">
    <citation type="submission" date="2016-10" db="EMBL/GenBank/DDBJ databases">
        <authorList>
            <person name="Benchimol M."/>
            <person name="Almeida L.G."/>
            <person name="Vasconcelos A.T."/>
            <person name="Perreira-Neves A."/>
            <person name="Rosa I.A."/>
            <person name="Tasca T."/>
            <person name="Bogo M.R."/>
            <person name="de Souza W."/>
        </authorList>
    </citation>
    <scope>NUCLEOTIDE SEQUENCE [LARGE SCALE GENOMIC DNA]</scope>
    <source>
        <strain evidence="7">K</strain>
    </source>
</reference>
<sequence>MIFLLFSFSVSQNWIGLDFGSFYMKACNFTPSRNPQMLINHQSKRLTPTLLAFRTDKKDLLQSENYNTEESLAQFRHFIGIDAQSILSNHPSAGSGYFPAFIDSNDKWSAKLSQKLYIQNPKEKFGFFNMTSAFLYFYLLNVVGNSHENMSIAVTFPTSFTIPQKLELYHALKVIKVSDIDLVPDSLAVAYYFAIEGRHLGKTVLIIDVGATSVKAYAIRVEKTTHGLENKHYVDLYSYVINHEIGGAYITSILVDYMMNEYQKKYGHKENPIKFTDAEKRRFFDSAEKVKCQLSQLREIQVTVDNIQGNSFLFSMKVTKFEELITDMLYNITDVVQQAAGNLKIDAIEIIGGSSRIPKVQQMIMRSLYVQTIGHTLNADEVLAIGALYSFKTKLFVYDHTHQCKGLYCYTYPDETLEVCTEKNSIANIKLSTHPGVLHYKYHRKNFDSNRLQTRSWNITWSDKKEVPYTIPFHSLRDYHQVFEENNPENTYPIKYLWPKDHNHKFIRILSHHYQKQSEAEQKINQIEEIFLALSENYELKPSLHEMFIEQEIDQINLLFLRVKNQIFDSYANPTSSEIDSIYNDLMKYYKRYKIIETTKSQISRMKSLIQEVEELYKRAKMNYHKNIIHEHLISIKVALHDQEQLLEKEIKNHDPNINVEESEQTISKLIDSYRKLVSNFNKDLKAIHEENAKFLPLYGAIVKKIRKWDWLCKILDFDYLLPENIRRRRV</sequence>
<evidence type="ECO:0000313" key="8">
    <source>
        <dbReference type="Proteomes" id="UP000179807"/>
    </source>
</evidence>
<evidence type="ECO:0000256" key="3">
    <source>
        <dbReference type="ARBA" id="ARBA00022741"/>
    </source>
</evidence>
<dbReference type="GO" id="GO:0034663">
    <property type="term" value="C:endoplasmic reticulum chaperone complex"/>
    <property type="evidence" value="ECO:0007669"/>
    <property type="project" value="TreeGrafter"/>
</dbReference>
<keyword evidence="4" id="KW-0067">ATP-binding</keyword>
<proteinExistence type="predicted"/>
<dbReference type="InterPro" id="IPR013126">
    <property type="entry name" value="Hsp_70_fam"/>
</dbReference>
<gene>
    <name evidence="7" type="ORF">TRFO_40966</name>
</gene>
<keyword evidence="5" id="KW-0143">Chaperone</keyword>
<keyword evidence="2" id="KW-0732">Signal</keyword>
<comment type="subcellular location">
    <subcellularLocation>
        <location evidence="1">Endoplasmic reticulum lumen</location>
    </subcellularLocation>
</comment>
<dbReference type="InterPro" id="IPR043129">
    <property type="entry name" value="ATPase_NBD"/>
</dbReference>
<dbReference type="GO" id="GO:0005524">
    <property type="term" value="F:ATP binding"/>
    <property type="evidence" value="ECO:0007669"/>
    <property type="project" value="UniProtKB-KW"/>
</dbReference>
<dbReference type="SUPFAM" id="SSF53067">
    <property type="entry name" value="Actin-like ATPase domain"/>
    <property type="match status" value="2"/>
</dbReference>
<dbReference type="Gene3D" id="3.30.420.40">
    <property type="match status" value="2"/>
</dbReference>
<evidence type="ECO:0000256" key="2">
    <source>
        <dbReference type="ARBA" id="ARBA00022729"/>
    </source>
</evidence>
<evidence type="ECO:0008006" key="9">
    <source>
        <dbReference type="Google" id="ProtNLM"/>
    </source>
</evidence>
<dbReference type="GO" id="GO:0140662">
    <property type="term" value="F:ATP-dependent protein folding chaperone"/>
    <property type="evidence" value="ECO:0007669"/>
    <property type="project" value="InterPro"/>
</dbReference>
<dbReference type="EMBL" id="MLAK01001475">
    <property type="protein sequence ID" value="OHS92709.1"/>
    <property type="molecule type" value="Genomic_DNA"/>
</dbReference>
<keyword evidence="6" id="KW-0175">Coiled coil</keyword>
<dbReference type="Proteomes" id="UP000179807">
    <property type="component" value="Unassembled WGS sequence"/>
</dbReference>
<evidence type="ECO:0000313" key="7">
    <source>
        <dbReference type="EMBL" id="OHS92709.1"/>
    </source>
</evidence>
<keyword evidence="3" id="KW-0547">Nucleotide-binding</keyword>
<dbReference type="Gene3D" id="3.90.640.10">
    <property type="entry name" value="Actin, Chain A, domain 4"/>
    <property type="match status" value="1"/>
</dbReference>
<dbReference type="GeneID" id="94848211"/>
<comment type="caution">
    <text evidence="7">The sequence shown here is derived from an EMBL/GenBank/DDBJ whole genome shotgun (WGS) entry which is preliminary data.</text>
</comment>
<feature type="coiled-coil region" evidence="6">
    <location>
        <begin position="596"/>
        <end position="623"/>
    </location>
</feature>
<evidence type="ECO:0000256" key="4">
    <source>
        <dbReference type="ARBA" id="ARBA00022840"/>
    </source>
</evidence>
<dbReference type="PRINTS" id="PR00301">
    <property type="entry name" value="HEATSHOCK70"/>
</dbReference>
<evidence type="ECO:0000256" key="5">
    <source>
        <dbReference type="ARBA" id="ARBA00023186"/>
    </source>
</evidence>